<gene>
    <name evidence="3" type="ORF">ETD96_34770</name>
</gene>
<dbReference type="Pfam" id="PF08401">
    <property type="entry name" value="ArdcN"/>
    <property type="match status" value="1"/>
</dbReference>
<dbReference type="InterPro" id="IPR013610">
    <property type="entry name" value="ArdC_N"/>
</dbReference>
<dbReference type="SMART" id="SM00493">
    <property type="entry name" value="TOPRIM"/>
    <property type="match status" value="1"/>
</dbReference>
<organism evidence="3 4">
    <name type="scientific">Actinomadura geliboluensis</name>
    <dbReference type="NCBI Taxonomy" id="882440"/>
    <lineage>
        <taxon>Bacteria</taxon>
        <taxon>Bacillati</taxon>
        <taxon>Actinomycetota</taxon>
        <taxon>Actinomycetes</taxon>
        <taxon>Streptosporangiales</taxon>
        <taxon>Thermomonosporaceae</taxon>
        <taxon>Actinomadura</taxon>
    </lineage>
</organism>
<dbReference type="AlphaFoldDB" id="A0A5S4GAA4"/>
<keyword evidence="4" id="KW-1185">Reference proteome</keyword>
<dbReference type="CDD" id="cd03364">
    <property type="entry name" value="TOPRIM_DnaG_primases"/>
    <property type="match status" value="1"/>
</dbReference>
<comment type="caution">
    <text evidence="3">The sequence shown here is derived from an EMBL/GenBank/DDBJ whole genome shotgun (WGS) entry which is preliminary data.</text>
</comment>
<dbReference type="GO" id="GO:0003697">
    <property type="term" value="F:single-stranded DNA binding"/>
    <property type="evidence" value="ECO:0007669"/>
    <property type="project" value="InterPro"/>
</dbReference>
<dbReference type="InterPro" id="IPR034151">
    <property type="entry name" value="TOPRIM_DnaG_bac"/>
</dbReference>
<dbReference type="InterPro" id="IPR013264">
    <property type="entry name" value="DNAG_N"/>
</dbReference>
<dbReference type="PANTHER" id="PTHR30313:SF2">
    <property type="entry name" value="DNA PRIMASE"/>
    <property type="match status" value="1"/>
</dbReference>
<dbReference type="Pfam" id="PF08275">
    <property type="entry name" value="DNAG_N"/>
    <property type="match status" value="1"/>
</dbReference>
<feature type="region of interest" description="Disordered" evidence="1">
    <location>
        <begin position="248"/>
        <end position="292"/>
    </location>
</feature>
<dbReference type="Gene3D" id="3.90.980.10">
    <property type="entry name" value="DNA primase, catalytic core, N-terminal domain"/>
    <property type="match status" value="1"/>
</dbReference>
<feature type="compositionally biased region" description="Polar residues" evidence="1">
    <location>
        <begin position="629"/>
        <end position="639"/>
    </location>
</feature>
<accession>A0A5S4GAA4</accession>
<reference evidence="3 4" key="1">
    <citation type="submission" date="2019-05" db="EMBL/GenBank/DDBJ databases">
        <title>Draft genome sequence of Actinomadura geliboluensis A8036.</title>
        <authorList>
            <person name="Saricaoglu S."/>
            <person name="Isik K."/>
        </authorList>
    </citation>
    <scope>NUCLEOTIDE SEQUENCE [LARGE SCALE GENOMIC DNA]</scope>
    <source>
        <strain evidence="3 4">A8036</strain>
    </source>
</reference>
<feature type="domain" description="Toprim" evidence="2">
    <location>
        <begin position="439"/>
        <end position="524"/>
    </location>
</feature>
<sequence>MMADDEQQRHRIDVLHGITDHMVVRLVSGHLPWDEWLLQASRHGRYGFTNTLLITAQRPTATDVRSYDSWQKQGRQVRRGETGVRIISTRGRGRTVFDVDQTDGKAAEKHLASPSEGLRRLSKLAADLDLYVDRGQGWTYLGQPDRRIHLPPELDDTTAASCLAHQLAHALRTGGHIDAAGSHSAPCHGVRRVLADSVAYLVLAELGMPVAHLSFPAPRLWAGADVRANSSAAVRVVGDQIVRTATRIRRRLTEAPPSDAPSALTATAPAPKKPTSSQAAGSTKPAHPEPDVSVSEIRAALSDAHQFYRRGLRGSWGARYLASRGFTQPMQEQWQLGLAPRSRQTLLHHLRNLGHQDETLIQAGLVKRRDGDRDLFDLFRDRVLFPFRDQDGEITGFIGRRRDHAPGPKYLNSPETPLFHKSSMLFGLHEGRARLSGTTRPLLVEGPLDAIAVNATLPDTYTAIAPCGTAITTAQIEAVAAHTDLDTSGLVIALDGDPAGRAGAVRAWRTLRSITGPVDAAILPHGQDPADLLSPAGHTAVREALLSVTPLPDLVIDERIQKSGGQLEFVESRVAAAQAAAALIAELPLDQIARQITRVAARTGMAPAGVTALVASAISPDPLPDTASIRRSTSGQQPPAIQHPSRTTAPRPTNRRTV</sequence>
<dbReference type="PROSITE" id="PS50880">
    <property type="entry name" value="TOPRIM"/>
    <property type="match status" value="1"/>
</dbReference>
<evidence type="ECO:0000313" key="4">
    <source>
        <dbReference type="Proteomes" id="UP000305238"/>
    </source>
</evidence>
<proteinExistence type="predicted"/>
<dbReference type="InterPro" id="IPR037068">
    <property type="entry name" value="DNA_primase_core_N_sf"/>
</dbReference>
<dbReference type="SUPFAM" id="SSF56731">
    <property type="entry name" value="DNA primase core"/>
    <property type="match status" value="1"/>
</dbReference>
<protein>
    <submittedName>
        <fullName evidence="3">Toprim domain-containing protein</fullName>
    </submittedName>
</protein>
<dbReference type="InterPro" id="IPR006171">
    <property type="entry name" value="TOPRIM_dom"/>
</dbReference>
<evidence type="ECO:0000259" key="2">
    <source>
        <dbReference type="PROSITE" id="PS50880"/>
    </source>
</evidence>
<dbReference type="EMBL" id="VCKZ01000364">
    <property type="protein sequence ID" value="TMR29883.1"/>
    <property type="molecule type" value="Genomic_DNA"/>
</dbReference>
<feature type="compositionally biased region" description="Low complexity" evidence="1">
    <location>
        <begin position="255"/>
        <end position="277"/>
    </location>
</feature>
<dbReference type="GO" id="GO:0006269">
    <property type="term" value="P:DNA replication, synthesis of primer"/>
    <property type="evidence" value="ECO:0007669"/>
    <property type="project" value="TreeGrafter"/>
</dbReference>
<dbReference type="Gene3D" id="3.40.1360.10">
    <property type="match status" value="1"/>
</dbReference>
<dbReference type="Proteomes" id="UP000305238">
    <property type="component" value="Unassembled WGS sequence"/>
</dbReference>
<dbReference type="GO" id="GO:0005737">
    <property type="term" value="C:cytoplasm"/>
    <property type="evidence" value="ECO:0007669"/>
    <property type="project" value="TreeGrafter"/>
</dbReference>
<dbReference type="PANTHER" id="PTHR30313">
    <property type="entry name" value="DNA PRIMASE"/>
    <property type="match status" value="1"/>
</dbReference>
<name>A0A5S4GAA4_9ACTN</name>
<feature type="region of interest" description="Disordered" evidence="1">
    <location>
        <begin position="621"/>
        <end position="658"/>
    </location>
</feature>
<dbReference type="Pfam" id="PF13155">
    <property type="entry name" value="Toprim_2"/>
    <property type="match status" value="1"/>
</dbReference>
<dbReference type="InterPro" id="IPR050219">
    <property type="entry name" value="DnaG_primase"/>
</dbReference>
<evidence type="ECO:0000313" key="3">
    <source>
        <dbReference type="EMBL" id="TMR29883.1"/>
    </source>
</evidence>
<evidence type="ECO:0000256" key="1">
    <source>
        <dbReference type="SAM" id="MobiDB-lite"/>
    </source>
</evidence>